<dbReference type="KEGG" id="zju:107425628"/>
<feature type="region of interest" description="Disordered" evidence="8">
    <location>
        <begin position="853"/>
        <end position="873"/>
    </location>
</feature>
<dbReference type="InParanoid" id="A0A6P4A961"/>
<dbReference type="GeneID" id="107425628"/>
<evidence type="ECO:0000256" key="1">
    <source>
        <dbReference type="ARBA" id="ARBA00008894"/>
    </source>
</evidence>
<keyword evidence="4" id="KW-0547">Nucleotide-binding</keyword>
<dbReference type="InterPro" id="IPR003593">
    <property type="entry name" value="AAA+_ATPase"/>
</dbReference>
<organism evidence="10 11">
    <name type="scientific">Ziziphus jujuba</name>
    <name type="common">Chinese jujube</name>
    <name type="synonym">Ziziphus sativa</name>
    <dbReference type="NCBI Taxonomy" id="326968"/>
    <lineage>
        <taxon>Eukaryota</taxon>
        <taxon>Viridiplantae</taxon>
        <taxon>Streptophyta</taxon>
        <taxon>Embryophyta</taxon>
        <taxon>Tracheophyta</taxon>
        <taxon>Spermatophyta</taxon>
        <taxon>Magnoliopsida</taxon>
        <taxon>eudicotyledons</taxon>
        <taxon>Gunneridae</taxon>
        <taxon>Pentapetalae</taxon>
        <taxon>rosids</taxon>
        <taxon>fabids</taxon>
        <taxon>Rosales</taxon>
        <taxon>Rhamnaceae</taxon>
        <taxon>Paliureae</taxon>
        <taxon>Ziziphus</taxon>
    </lineage>
</organism>
<gene>
    <name evidence="11" type="primary">LOC107425628</name>
</gene>
<dbReference type="InterPro" id="IPR001611">
    <property type="entry name" value="Leu-rich_rpt"/>
</dbReference>
<dbReference type="InterPro" id="IPR050905">
    <property type="entry name" value="Plant_NBS-LRR"/>
</dbReference>
<dbReference type="Gene3D" id="3.40.50.300">
    <property type="entry name" value="P-loop containing nucleotide triphosphate hydrolases"/>
    <property type="match status" value="1"/>
</dbReference>
<dbReference type="GO" id="GO:0005524">
    <property type="term" value="F:ATP binding"/>
    <property type="evidence" value="ECO:0007669"/>
    <property type="project" value="UniProtKB-KW"/>
</dbReference>
<dbReference type="SMART" id="SM00369">
    <property type="entry name" value="LRR_TYP"/>
    <property type="match status" value="3"/>
</dbReference>
<dbReference type="Gene3D" id="3.80.10.10">
    <property type="entry name" value="Ribonuclease Inhibitor"/>
    <property type="match status" value="2"/>
</dbReference>
<dbReference type="SUPFAM" id="SSF52540">
    <property type="entry name" value="P-loop containing nucleoside triphosphate hydrolases"/>
    <property type="match status" value="1"/>
</dbReference>
<dbReference type="Proteomes" id="UP001652623">
    <property type="component" value="Chromosome 7"/>
</dbReference>
<dbReference type="AlphaFoldDB" id="A0A6P4A961"/>
<evidence type="ECO:0000256" key="7">
    <source>
        <dbReference type="SAM" id="Coils"/>
    </source>
</evidence>
<sequence>MDEEMNKLRRKSECLKSREEDVEEELKYAECLALKKRRKVVENWLTNVGGIKNEVEQMEQQVQKRTWFSHPQLHNKISRLTKRVTELIDQGRFPEGLTLDAHGNKRVELVTTTLVGQTFQINKNAIRECLMSDKVSKIGIYGMGGVGKTTLVTHIHDELYIRSNDSVAWVTVSQNFGIRKLQNDIATAMELQIENDDDERRRAARLAQDLRKRNNFVLILDDVWQHFPLDRVGIPTSGNGFKLIITSRSLEVCRRIGCEEYIKVEPLPEKEAWELFTEKLGHDNTLSLEIEPIAKSLIKKCSGLPLAIITMAGCMRKVEDIIEWNDALEKMNVSVVEDDDDMGIEVFQVLKYSYDMLKDPKVQQCFLYCSLFPEDFGIQRETLIEYFIDERLVDRGTRYANLNRGHTILNKLENVCLLEGYIGSKYGGRKYVKMHDLVRSMAIKIARVDSRFLVEAGEGLREIHGDEKWAEDLTKVSLMVNPISRIPSSVSPKCPRLSTLLLNNNGPLRSISDCFFRHMLELNVLDLSYTGIVNLPASISNLVNLTALLLKGCCTLIYIPSLENLKALMRLNISQAGITELPQGLEMLLNLRYLNLDGTNLRRIPVGMFPKLTCLQYLATPDIGRFTLEEVLKLKNLEFFKGQLYDIRDLNTFSNCRENIEGPNIYILLVGDHFKCEFFDYFLEEYDRTIFFKECKISSKSRVGEDSMLVLPKDVQSVQIEQCNDISSLCDISSLKNATQLVSCRIHFCQGMEHVVCFCSCSFPLIRSLKSLRLEYLWELRALIGRGTCCASASSQLPASQLLQTAIFSSLNEFVIIACGKMKRLFMPVLLLHLKHLQVLKVQECQEMVEIVGETSDEDENEDEDEENQEPASMSNILALPNLRDLQLIGLPELKRISSREMVFDSLKEIFTNGCSDFLFNGQHVTADFGTTYHVFESRIVQPEF</sequence>
<dbReference type="Pfam" id="PF13855">
    <property type="entry name" value="LRR_8"/>
    <property type="match status" value="1"/>
</dbReference>
<keyword evidence="2" id="KW-0433">Leucine-rich repeat</keyword>
<accession>A0A6P4A961</accession>
<dbReference type="InterPro" id="IPR058922">
    <property type="entry name" value="WHD_DRP"/>
</dbReference>
<keyword evidence="6" id="KW-0067">ATP-binding</keyword>
<feature type="compositionally biased region" description="Acidic residues" evidence="8">
    <location>
        <begin position="855"/>
        <end position="869"/>
    </location>
</feature>
<dbReference type="Pfam" id="PF00931">
    <property type="entry name" value="NB-ARC"/>
    <property type="match status" value="1"/>
</dbReference>
<dbReference type="Pfam" id="PF23559">
    <property type="entry name" value="WHD_DRP"/>
    <property type="match status" value="1"/>
</dbReference>
<feature type="coiled-coil region" evidence="7">
    <location>
        <begin position="5"/>
        <end position="61"/>
    </location>
</feature>
<evidence type="ECO:0000256" key="4">
    <source>
        <dbReference type="ARBA" id="ARBA00022741"/>
    </source>
</evidence>
<dbReference type="SMART" id="SM00382">
    <property type="entry name" value="AAA"/>
    <property type="match status" value="1"/>
</dbReference>
<keyword evidence="5" id="KW-0611">Plant defense</keyword>
<evidence type="ECO:0000313" key="11">
    <source>
        <dbReference type="RefSeq" id="XP_015891125.2"/>
    </source>
</evidence>
<evidence type="ECO:0000313" key="10">
    <source>
        <dbReference type="Proteomes" id="UP001652623"/>
    </source>
</evidence>
<evidence type="ECO:0000256" key="8">
    <source>
        <dbReference type="SAM" id="MobiDB-lite"/>
    </source>
</evidence>
<feature type="domain" description="AAA+ ATPase" evidence="9">
    <location>
        <begin position="134"/>
        <end position="269"/>
    </location>
</feature>
<proteinExistence type="inferred from homology"/>
<evidence type="ECO:0000256" key="3">
    <source>
        <dbReference type="ARBA" id="ARBA00022737"/>
    </source>
</evidence>
<keyword evidence="10" id="KW-1185">Reference proteome</keyword>
<dbReference type="SUPFAM" id="SSF52058">
    <property type="entry name" value="L domain-like"/>
    <property type="match status" value="1"/>
</dbReference>
<name>A0A6P4A961_ZIZJJ</name>
<dbReference type="InterPro" id="IPR002182">
    <property type="entry name" value="NB-ARC"/>
</dbReference>
<keyword evidence="7" id="KW-0175">Coiled coil</keyword>
<evidence type="ECO:0000256" key="2">
    <source>
        <dbReference type="ARBA" id="ARBA00022614"/>
    </source>
</evidence>
<dbReference type="InterPro" id="IPR027417">
    <property type="entry name" value="P-loop_NTPase"/>
</dbReference>
<dbReference type="Gene3D" id="1.10.8.430">
    <property type="entry name" value="Helical domain of apoptotic protease-activating factors"/>
    <property type="match status" value="1"/>
</dbReference>
<dbReference type="GO" id="GO:0006952">
    <property type="term" value="P:defense response"/>
    <property type="evidence" value="ECO:0007669"/>
    <property type="project" value="UniProtKB-KW"/>
</dbReference>
<dbReference type="PANTHER" id="PTHR33463:SF187">
    <property type="entry name" value="AND NB-ARC DOMAIN DISEASE RESISTANCE PROTEIN, PUTATIVE-RELATED"/>
    <property type="match status" value="1"/>
</dbReference>
<dbReference type="InterPro" id="IPR057135">
    <property type="entry name" value="At4g27190-like_LRR"/>
</dbReference>
<dbReference type="InterPro" id="IPR032675">
    <property type="entry name" value="LRR_dom_sf"/>
</dbReference>
<dbReference type="Pfam" id="PF23247">
    <property type="entry name" value="LRR_RPS2"/>
    <property type="match status" value="1"/>
</dbReference>
<keyword evidence="3" id="KW-0677">Repeat</keyword>
<dbReference type="PANTHER" id="PTHR33463">
    <property type="entry name" value="NB-ARC DOMAIN-CONTAINING PROTEIN-RELATED"/>
    <property type="match status" value="1"/>
</dbReference>
<evidence type="ECO:0000256" key="6">
    <source>
        <dbReference type="ARBA" id="ARBA00022840"/>
    </source>
</evidence>
<dbReference type="GO" id="GO:0043531">
    <property type="term" value="F:ADP binding"/>
    <property type="evidence" value="ECO:0007669"/>
    <property type="project" value="InterPro"/>
</dbReference>
<dbReference type="RefSeq" id="XP_015891125.2">
    <property type="nucleotide sequence ID" value="XM_016035639.2"/>
</dbReference>
<reference evidence="11" key="1">
    <citation type="submission" date="2025-08" db="UniProtKB">
        <authorList>
            <consortium name="RefSeq"/>
        </authorList>
    </citation>
    <scope>IDENTIFICATION</scope>
    <source>
        <tissue evidence="11">Seedling</tissue>
    </source>
</reference>
<dbReference type="InterPro" id="IPR042197">
    <property type="entry name" value="Apaf_helical"/>
</dbReference>
<evidence type="ECO:0000259" key="9">
    <source>
        <dbReference type="SMART" id="SM00382"/>
    </source>
</evidence>
<dbReference type="PRINTS" id="PR00364">
    <property type="entry name" value="DISEASERSIST"/>
</dbReference>
<protein>
    <submittedName>
        <fullName evidence="11">Probable disease resistance protein At4g27220</fullName>
    </submittedName>
</protein>
<comment type="similarity">
    <text evidence="1">Belongs to the disease resistance NB-LRR family.</text>
</comment>
<evidence type="ECO:0000256" key="5">
    <source>
        <dbReference type="ARBA" id="ARBA00022821"/>
    </source>
</evidence>
<dbReference type="InterPro" id="IPR003591">
    <property type="entry name" value="Leu-rich_rpt_typical-subtyp"/>
</dbReference>